<keyword evidence="1" id="KW-1133">Transmembrane helix</keyword>
<evidence type="ECO:0000313" key="2">
    <source>
        <dbReference type="EMBL" id="WMV13117.1"/>
    </source>
</evidence>
<keyword evidence="1" id="KW-0812">Transmembrane</keyword>
<dbReference type="EMBL" id="CP133612">
    <property type="protein sequence ID" value="WMV13117.1"/>
    <property type="molecule type" value="Genomic_DNA"/>
</dbReference>
<evidence type="ECO:0000256" key="1">
    <source>
        <dbReference type="SAM" id="Phobius"/>
    </source>
</evidence>
<accession>A0AAF0T9S0</accession>
<proteinExistence type="predicted"/>
<keyword evidence="3" id="KW-1185">Reference proteome</keyword>
<evidence type="ECO:0000313" key="3">
    <source>
        <dbReference type="Proteomes" id="UP001234989"/>
    </source>
</evidence>
<dbReference type="InterPro" id="IPR012677">
    <property type="entry name" value="Nucleotide-bd_a/b_plait_sf"/>
</dbReference>
<dbReference type="AlphaFoldDB" id="A0AAF0T9S0"/>
<dbReference type="SUPFAM" id="SSF54928">
    <property type="entry name" value="RNA-binding domain, RBD"/>
    <property type="match status" value="1"/>
</dbReference>
<dbReference type="Gene3D" id="3.30.70.330">
    <property type="match status" value="1"/>
</dbReference>
<sequence length="124" mass="14947">MAMLSLRKGNTRLLSKVNRVLCVRNLPFNIMSEEMYYIFDKYGAIRHIRIGTTKDIYDAKIIVDNLFDFNIANPYMIVLYYQQAKMSEKFDKKKNDEIHVFGFMYLLTMYSRYMFLDIMYEIDI</sequence>
<gene>
    <name evidence="2" type="ORF">MTR67_006502</name>
</gene>
<dbReference type="GO" id="GO:0003676">
    <property type="term" value="F:nucleic acid binding"/>
    <property type="evidence" value="ECO:0007669"/>
    <property type="project" value="InterPro"/>
</dbReference>
<organism evidence="2 3">
    <name type="scientific">Solanum verrucosum</name>
    <dbReference type="NCBI Taxonomy" id="315347"/>
    <lineage>
        <taxon>Eukaryota</taxon>
        <taxon>Viridiplantae</taxon>
        <taxon>Streptophyta</taxon>
        <taxon>Embryophyta</taxon>
        <taxon>Tracheophyta</taxon>
        <taxon>Spermatophyta</taxon>
        <taxon>Magnoliopsida</taxon>
        <taxon>eudicotyledons</taxon>
        <taxon>Gunneridae</taxon>
        <taxon>Pentapetalae</taxon>
        <taxon>asterids</taxon>
        <taxon>lamiids</taxon>
        <taxon>Solanales</taxon>
        <taxon>Solanaceae</taxon>
        <taxon>Solanoideae</taxon>
        <taxon>Solaneae</taxon>
        <taxon>Solanum</taxon>
    </lineage>
</organism>
<feature type="transmembrane region" description="Helical" evidence="1">
    <location>
        <begin position="98"/>
        <end position="115"/>
    </location>
</feature>
<dbReference type="Proteomes" id="UP001234989">
    <property type="component" value="Chromosome 1"/>
</dbReference>
<protein>
    <recommendedName>
        <fullName evidence="4">RRM domain-containing protein</fullName>
    </recommendedName>
</protein>
<name>A0AAF0T9S0_SOLVR</name>
<dbReference type="InterPro" id="IPR035979">
    <property type="entry name" value="RBD_domain_sf"/>
</dbReference>
<evidence type="ECO:0008006" key="4">
    <source>
        <dbReference type="Google" id="ProtNLM"/>
    </source>
</evidence>
<reference evidence="2" key="1">
    <citation type="submission" date="2023-08" db="EMBL/GenBank/DDBJ databases">
        <title>A de novo genome assembly of Solanum verrucosum Schlechtendal, a Mexican diploid species geographically isolated from the other diploid A-genome species in potato relatives.</title>
        <authorList>
            <person name="Hosaka K."/>
        </authorList>
    </citation>
    <scope>NUCLEOTIDE SEQUENCE</scope>
    <source>
        <tissue evidence="2">Young leaves</tissue>
    </source>
</reference>
<keyword evidence="1" id="KW-0472">Membrane</keyword>